<proteinExistence type="predicted"/>
<dbReference type="PANTHER" id="PTHR34290">
    <property type="entry name" value="SI:CH73-390P7.2"/>
    <property type="match status" value="1"/>
</dbReference>
<dbReference type="Proteomes" id="UP001161064">
    <property type="component" value="Unassembled WGS sequence"/>
</dbReference>
<reference evidence="1" key="2">
    <citation type="journal article" date="2023" name="ISME Commun">
        <title>Characterization of a bloom-associated alphaproteobacterial lineage, 'Candidatus Phycosocius': insights into freshwater algal-bacterial interactions.</title>
        <authorList>
            <person name="Tanabe Y."/>
            <person name="Yamaguchi H."/>
            <person name="Yoshida M."/>
            <person name="Kai A."/>
            <person name="Okazaki Y."/>
        </authorList>
    </citation>
    <scope>NUCLEOTIDE SEQUENCE</scope>
    <source>
        <strain evidence="1">BOTRYCO-1</strain>
    </source>
</reference>
<keyword evidence="2" id="KW-1185">Reference proteome</keyword>
<protein>
    <submittedName>
        <fullName evidence="1">Thiol-disulfide oxidoreductase</fullName>
    </submittedName>
</protein>
<dbReference type="Pfam" id="PF04134">
    <property type="entry name" value="DCC1-like"/>
    <property type="match status" value="1"/>
</dbReference>
<sequence>MIDDVPSAPITQKVTIWFDGGCPLCLREIGLYRRLDAKAQRIDFVDLAGDAPCPLDRADMLARFHAQEEGKPLVSGAAAFGALWRHVTPLQPLGWLAQVPIILKLLDYLYGQFLRIRPRIQAWFVDHEKR</sequence>
<evidence type="ECO:0000313" key="1">
    <source>
        <dbReference type="EMBL" id="GIU66305.1"/>
    </source>
</evidence>
<dbReference type="InterPro" id="IPR044691">
    <property type="entry name" value="DCC1_Trx"/>
</dbReference>
<evidence type="ECO:0000313" key="2">
    <source>
        <dbReference type="Proteomes" id="UP001161064"/>
    </source>
</evidence>
<gene>
    <name evidence="1" type="ORF">PsB1_0459</name>
</gene>
<dbReference type="EMBL" id="BPFZ01000002">
    <property type="protein sequence ID" value="GIU66305.1"/>
    <property type="molecule type" value="Genomic_DNA"/>
</dbReference>
<name>A0ABQ4PTQ4_9PROT</name>
<organism evidence="1 2">
    <name type="scientific">Candidatus Phycosocius spiralis</name>
    <dbReference type="NCBI Taxonomy" id="2815099"/>
    <lineage>
        <taxon>Bacteria</taxon>
        <taxon>Pseudomonadati</taxon>
        <taxon>Pseudomonadota</taxon>
        <taxon>Alphaproteobacteria</taxon>
        <taxon>Caulobacterales</taxon>
        <taxon>Caulobacterales incertae sedis</taxon>
        <taxon>Candidatus Phycosocius</taxon>
    </lineage>
</organism>
<accession>A0ABQ4PTQ4</accession>
<dbReference type="PANTHER" id="PTHR34290:SF2">
    <property type="entry name" value="OS04G0668800 PROTEIN"/>
    <property type="match status" value="1"/>
</dbReference>
<dbReference type="RefSeq" id="WP_284358796.1">
    <property type="nucleotide sequence ID" value="NZ_BPFZ01000002.1"/>
</dbReference>
<comment type="caution">
    <text evidence="1">The sequence shown here is derived from an EMBL/GenBank/DDBJ whole genome shotgun (WGS) entry which is preliminary data.</text>
</comment>
<reference evidence="1" key="1">
    <citation type="submission" date="2021-05" db="EMBL/GenBank/DDBJ databases">
        <authorList>
            <person name="Tanabe Y."/>
        </authorList>
    </citation>
    <scope>NUCLEOTIDE SEQUENCE</scope>
    <source>
        <strain evidence="1">BOTRYCO-1</strain>
    </source>
</reference>
<dbReference type="InterPro" id="IPR007263">
    <property type="entry name" value="DCC1-like"/>
</dbReference>